<dbReference type="PANTHER" id="PTHR32089">
    <property type="entry name" value="METHYL-ACCEPTING CHEMOTAXIS PROTEIN MCPB"/>
    <property type="match status" value="1"/>
</dbReference>
<dbReference type="GO" id="GO:0007165">
    <property type="term" value="P:signal transduction"/>
    <property type="evidence" value="ECO:0007669"/>
    <property type="project" value="UniProtKB-KW"/>
</dbReference>
<evidence type="ECO:0000256" key="1">
    <source>
        <dbReference type="ARBA" id="ARBA00023224"/>
    </source>
</evidence>
<protein>
    <submittedName>
        <fullName evidence="5">Methyl-accepting chemotaxis sensor/transducer protein</fullName>
    </submittedName>
</protein>
<dbReference type="Gene3D" id="6.10.340.10">
    <property type="match status" value="1"/>
</dbReference>
<dbReference type="AlphaFoldDB" id="A0A3B0TD75"/>
<sequence length="386" mass="41555">MIGGRTRKSIAKAQAVCEAVARGDFEARIVNIEEKGELGELMHSINLLIDRTDAYMRESKACLEYVGRNQHFRLIIETGMVGSFLESARSINTTTYSIKKRNDDFEKIGSEFENRLKDIVQTVSSAVDDLQIVSSTVNQTSNSANEQSTVVAAGAEEASVNMQGVATATEELTGAIGEINRQVLQSADISLNAVKKSQKMNEQIEGLSEASRKIGDVIELINAIADQTNLLALNATIEAARAGEAGKGFAVVAQEVKSLAGQTARATEDTRKQIDSIQEATRQAVLANQEISDTIGQVNEISTTIASAVKEQSTATLEIARNVEEAATGTTDVSASITLVRDATCETQQAAEKVLSTSEILSGQGTSLQRLRDEMHDFLQKIRKVG</sequence>
<dbReference type="SMART" id="SM00283">
    <property type="entry name" value="MA"/>
    <property type="match status" value="1"/>
</dbReference>
<dbReference type="GO" id="GO:0016020">
    <property type="term" value="C:membrane"/>
    <property type="evidence" value="ECO:0007669"/>
    <property type="project" value="InterPro"/>
</dbReference>
<dbReference type="InterPro" id="IPR004089">
    <property type="entry name" value="MCPsignal_dom"/>
</dbReference>
<dbReference type="EMBL" id="UOEM01000029">
    <property type="protein sequence ID" value="VAW11297.1"/>
    <property type="molecule type" value="Genomic_DNA"/>
</dbReference>
<dbReference type="PROSITE" id="PS50885">
    <property type="entry name" value="HAMP"/>
    <property type="match status" value="1"/>
</dbReference>
<comment type="similarity">
    <text evidence="2">Belongs to the methyl-accepting chemotaxis (MCP) protein family.</text>
</comment>
<dbReference type="GO" id="GO:0006935">
    <property type="term" value="P:chemotaxis"/>
    <property type="evidence" value="ECO:0007669"/>
    <property type="project" value="InterPro"/>
</dbReference>
<feature type="domain" description="HAMP" evidence="4">
    <location>
        <begin position="4"/>
        <end position="57"/>
    </location>
</feature>
<dbReference type="SMART" id="SM00304">
    <property type="entry name" value="HAMP"/>
    <property type="match status" value="1"/>
</dbReference>
<dbReference type="InterPro" id="IPR004090">
    <property type="entry name" value="Chemotax_Me-accpt_rcpt"/>
</dbReference>
<dbReference type="PROSITE" id="PS50111">
    <property type="entry name" value="CHEMOTAXIS_TRANSDUC_2"/>
    <property type="match status" value="1"/>
</dbReference>
<evidence type="ECO:0000259" key="3">
    <source>
        <dbReference type="PROSITE" id="PS50111"/>
    </source>
</evidence>
<dbReference type="CDD" id="cd06225">
    <property type="entry name" value="HAMP"/>
    <property type="match status" value="1"/>
</dbReference>
<gene>
    <name evidence="5" type="ORF">MNBD_ALPHA09-940</name>
</gene>
<accession>A0A3B0TD75</accession>
<dbReference type="PANTHER" id="PTHR32089:SF112">
    <property type="entry name" value="LYSOZYME-LIKE PROTEIN-RELATED"/>
    <property type="match status" value="1"/>
</dbReference>
<dbReference type="Pfam" id="PF00672">
    <property type="entry name" value="HAMP"/>
    <property type="match status" value="1"/>
</dbReference>
<dbReference type="SUPFAM" id="SSF58104">
    <property type="entry name" value="Methyl-accepting chemotaxis protein (MCP) signaling domain"/>
    <property type="match status" value="1"/>
</dbReference>
<evidence type="ECO:0000259" key="4">
    <source>
        <dbReference type="PROSITE" id="PS50885"/>
    </source>
</evidence>
<organism evidence="5">
    <name type="scientific">hydrothermal vent metagenome</name>
    <dbReference type="NCBI Taxonomy" id="652676"/>
    <lineage>
        <taxon>unclassified sequences</taxon>
        <taxon>metagenomes</taxon>
        <taxon>ecological metagenomes</taxon>
    </lineage>
</organism>
<dbReference type="GO" id="GO:0004888">
    <property type="term" value="F:transmembrane signaling receptor activity"/>
    <property type="evidence" value="ECO:0007669"/>
    <property type="project" value="InterPro"/>
</dbReference>
<evidence type="ECO:0000256" key="2">
    <source>
        <dbReference type="ARBA" id="ARBA00029447"/>
    </source>
</evidence>
<dbReference type="InterPro" id="IPR003660">
    <property type="entry name" value="HAMP_dom"/>
</dbReference>
<name>A0A3B0TD75_9ZZZZ</name>
<keyword evidence="1" id="KW-0807">Transducer</keyword>
<proteinExistence type="inferred from homology"/>
<dbReference type="Gene3D" id="1.10.287.950">
    <property type="entry name" value="Methyl-accepting chemotaxis protein"/>
    <property type="match status" value="1"/>
</dbReference>
<dbReference type="PRINTS" id="PR00260">
    <property type="entry name" value="CHEMTRNSDUCR"/>
</dbReference>
<feature type="domain" description="Methyl-accepting transducer" evidence="3">
    <location>
        <begin position="119"/>
        <end position="362"/>
    </location>
</feature>
<evidence type="ECO:0000313" key="5">
    <source>
        <dbReference type="EMBL" id="VAW11297.1"/>
    </source>
</evidence>
<reference evidence="5" key="1">
    <citation type="submission" date="2018-06" db="EMBL/GenBank/DDBJ databases">
        <authorList>
            <person name="Zhirakovskaya E."/>
        </authorList>
    </citation>
    <scope>NUCLEOTIDE SEQUENCE</scope>
</reference>
<dbReference type="Pfam" id="PF00015">
    <property type="entry name" value="MCPsignal"/>
    <property type="match status" value="1"/>
</dbReference>